<dbReference type="GeneID" id="80517668"/>
<dbReference type="Pfam" id="PF19164">
    <property type="entry name" value="DUF5846"/>
    <property type="match status" value="2"/>
</dbReference>
<protein>
    <submittedName>
        <fullName evidence="1">Uncharacterized protein</fullName>
    </submittedName>
</protein>
<accession>A0A6N1NIG5</accession>
<reference evidence="1" key="2">
    <citation type="journal article" date="2018" name="Nat. Commun.">
        <title>Tailed giant Tupanvirus possesses the most complete translational apparatus of the known virosphere.</title>
        <authorList>
            <person name="Abrahao J."/>
            <person name="Silva L."/>
            <person name="Silva L.S."/>
            <person name="Khalil J.Y.B."/>
            <person name="Rodrigues R."/>
            <person name="Arantes T."/>
            <person name="Assis F."/>
            <person name="Boratto P."/>
            <person name="Andrade M."/>
            <person name="Kroon E.G."/>
            <person name="Ribeiro B."/>
            <person name="Bergier I."/>
            <person name="Seligmann H."/>
            <person name="Ghigo E."/>
            <person name="Colson P."/>
            <person name="Levasseur A."/>
            <person name="Kroemer G."/>
            <person name="Raoult D."/>
            <person name="La Scola B."/>
        </authorList>
    </citation>
    <scope>NUCLEOTIDE SEQUENCE [LARGE SCALE GENOMIC DNA]</scope>
    <source>
        <strain evidence="1">Deep ocean</strain>
    </source>
</reference>
<proteinExistence type="predicted"/>
<dbReference type="EMBL" id="MF405918">
    <property type="protein sequence ID" value="QKU34350.1"/>
    <property type="molecule type" value="Genomic_DNA"/>
</dbReference>
<dbReference type="KEGG" id="vg:80517668"/>
<evidence type="ECO:0000313" key="1">
    <source>
        <dbReference type="EMBL" id="QKU34350.1"/>
    </source>
</evidence>
<name>A0A6N1NIG5_9VIRU</name>
<dbReference type="RefSeq" id="YP_010780977.1">
    <property type="nucleotide sequence ID" value="NC_075038.1"/>
</dbReference>
<dbReference type="InterPro" id="IPR043886">
    <property type="entry name" value="DUF5846"/>
</dbReference>
<reference evidence="1" key="1">
    <citation type="submission" date="2017-06" db="EMBL/GenBank/DDBJ databases">
        <authorList>
            <person name="Assis F.L."/>
            <person name="Abrahao J.S."/>
            <person name="Silva L."/>
            <person name="Khalil J.B."/>
            <person name="Rodrigues R."/>
            <person name="Silva L.S."/>
            <person name="Boratto P."/>
            <person name="Andrade M."/>
            <person name="Kroon E.G."/>
            <person name="Ribeiro B."/>
            <person name="Bergier I."/>
            <person name="Seligmann H."/>
            <person name="Ghigo E."/>
            <person name="Colson P."/>
            <person name="Levasseur A."/>
            <person name="Raoult D."/>
            <person name="Scola B.L."/>
        </authorList>
    </citation>
    <scope>NUCLEOTIDE SEQUENCE</scope>
    <source>
        <strain evidence="1">Deep ocean</strain>
    </source>
</reference>
<organism evidence="1">
    <name type="scientific">Tupanvirus deep ocean</name>
    <dbReference type="NCBI Taxonomy" id="2126984"/>
    <lineage>
        <taxon>Viruses</taxon>
        <taxon>Varidnaviria</taxon>
        <taxon>Bamfordvirae</taxon>
        <taxon>Nucleocytoviricota</taxon>
        <taxon>Megaviricetes</taxon>
        <taxon>Imitervirales</taxon>
        <taxon>Mimiviridae</taxon>
        <taxon>Megamimivirinae</taxon>
        <taxon>Tupanvirus</taxon>
        <taxon>Tupanvirus altamarinense</taxon>
    </lineage>
</organism>
<sequence length="449" mass="52896">MPKYYLVHKIVNPQSDKILKILRDGSLRSSKETNEPGIFPAGLLDRIYFSLFGTIKDVYALAGITFILNAKILYERPFRYALTWTSDKLEKSILVDPKYDNVSEILDQIDRHINDVVQSEPDEIGTHEILLKDKINLHKYMVAICCYNRLSSDVIDYVNRFYPNVEIIYKIPDTATDLTKMLYKHKYVKYKTKYLNLKKEINKNQFEHNFYFLHSTTRFENLLDVLKTGVLYPGKYVKRKQRVHYGPDPSEYLYANIYFDDIKNIKKNFFNFTLLLHPKIMNENGFFFNKGWQKHPYRGPDIVREDAITKKPVKYPQTGIEIFGDDSQQEVNQKLKKIHDFLENPDLPQVFLGSEILEHEVLFDHPINLSDNNLIGVICYNCDKFYQNNKKNNKGKNYLELIREAIKDKPYQNVKIFVEPKDHLPDLDDLLIIGYQVMSLIMLIGFIQM</sequence>